<organism evidence="4 5">
    <name type="scientific">Lactococcus nasutitermitis</name>
    <dbReference type="NCBI Taxonomy" id="1652957"/>
    <lineage>
        <taxon>Bacteria</taxon>
        <taxon>Bacillati</taxon>
        <taxon>Bacillota</taxon>
        <taxon>Bacilli</taxon>
        <taxon>Lactobacillales</taxon>
        <taxon>Streptococcaceae</taxon>
        <taxon>Lactococcus</taxon>
    </lineage>
</organism>
<feature type="signal peptide" evidence="2">
    <location>
        <begin position="1"/>
        <end position="25"/>
    </location>
</feature>
<comment type="caution">
    <text evidence="4">The sequence shown here is derived from an EMBL/GenBank/DDBJ whole genome shotgun (WGS) entry which is preliminary data.</text>
</comment>
<dbReference type="Gene3D" id="2.60.40.10">
    <property type="entry name" value="Immunoglobulins"/>
    <property type="match status" value="1"/>
</dbReference>
<accession>A0ABV9JDN7</accession>
<proteinExistence type="predicted"/>
<dbReference type="InterPro" id="IPR041498">
    <property type="entry name" value="Big_6"/>
</dbReference>
<dbReference type="Proteomes" id="UP001595987">
    <property type="component" value="Unassembled WGS sequence"/>
</dbReference>
<gene>
    <name evidence="4" type="ORF">ACFO26_07955</name>
</gene>
<feature type="chain" id="PRO_5046792040" evidence="2">
    <location>
        <begin position="26"/>
        <end position="372"/>
    </location>
</feature>
<keyword evidence="1" id="KW-0472">Membrane</keyword>
<keyword evidence="1" id="KW-0812">Transmembrane</keyword>
<dbReference type="Pfam" id="PF17936">
    <property type="entry name" value="Big_6"/>
    <property type="match status" value="1"/>
</dbReference>
<keyword evidence="1" id="KW-1133">Transmembrane helix</keyword>
<evidence type="ECO:0000256" key="1">
    <source>
        <dbReference type="SAM" id="Phobius"/>
    </source>
</evidence>
<evidence type="ECO:0000313" key="4">
    <source>
        <dbReference type="EMBL" id="MFC4652843.1"/>
    </source>
</evidence>
<feature type="transmembrane region" description="Helical" evidence="1">
    <location>
        <begin position="346"/>
        <end position="365"/>
    </location>
</feature>
<sequence>MKRVRKIRRLLVLMSFLLFGGNAVHGFATTYGSDTGTATFTYLAASSMPTVNSGNPIIEGTSSVIVSGVANSQVVVRVLASDGQTVLNTVTAYFDTSGNYVYTPSIVLLAGETVTAVQTTVGNGASQTASEPVVAKGLVSKGSNPPVINPVKAKDTSVTGTADSAGATITITLPNGIVEQTVADTSADDNGLYDWNLSVPATQMVLTAGQIISATQTNLPTDTTLYTVSDATSLTVLSDSSQETQLATPKFDDVYAGDSQISGSGTAGSTVRVTFANGSTASAVVDSDGSWVVNVPTVVTLSKDDTLTAVSTETGYLDSELATTTVLAKETGIKMLLPFTGGRGKLIVLSSAAALLLLAFVLRVLRLGRKSD</sequence>
<reference evidence="5" key="1">
    <citation type="journal article" date="2019" name="Int. J. Syst. Evol. Microbiol.">
        <title>The Global Catalogue of Microorganisms (GCM) 10K type strain sequencing project: providing services to taxonomists for standard genome sequencing and annotation.</title>
        <authorList>
            <consortium name="The Broad Institute Genomics Platform"/>
            <consortium name="The Broad Institute Genome Sequencing Center for Infectious Disease"/>
            <person name="Wu L."/>
            <person name="Ma J."/>
        </authorList>
    </citation>
    <scope>NUCLEOTIDE SEQUENCE [LARGE SCALE GENOMIC DNA]</scope>
    <source>
        <strain evidence="5">CCUG 63287</strain>
    </source>
</reference>
<keyword evidence="5" id="KW-1185">Reference proteome</keyword>
<protein>
    <submittedName>
        <fullName evidence="4">Ig-like domain-containing protein</fullName>
    </submittedName>
</protein>
<keyword evidence="2" id="KW-0732">Signal</keyword>
<dbReference type="InterPro" id="IPR013783">
    <property type="entry name" value="Ig-like_fold"/>
</dbReference>
<dbReference type="EMBL" id="JBHSGD010000005">
    <property type="protein sequence ID" value="MFC4652843.1"/>
    <property type="molecule type" value="Genomic_DNA"/>
</dbReference>
<dbReference type="RefSeq" id="WP_213533160.1">
    <property type="nucleotide sequence ID" value="NZ_BOVQ01000001.1"/>
</dbReference>
<evidence type="ECO:0000256" key="2">
    <source>
        <dbReference type="SAM" id="SignalP"/>
    </source>
</evidence>
<name>A0ABV9JDN7_9LACT</name>
<evidence type="ECO:0000313" key="5">
    <source>
        <dbReference type="Proteomes" id="UP001595987"/>
    </source>
</evidence>
<feature type="domain" description="Bacterial Ig" evidence="3">
    <location>
        <begin position="248"/>
        <end position="326"/>
    </location>
</feature>
<evidence type="ECO:0000259" key="3">
    <source>
        <dbReference type="Pfam" id="PF17936"/>
    </source>
</evidence>